<reference evidence="2" key="1">
    <citation type="journal article" date="2023" name="IScience">
        <title>Live-bearing cockroach genome reveals convergent evolutionary mechanisms linked to viviparity in insects and beyond.</title>
        <authorList>
            <person name="Fouks B."/>
            <person name="Harrison M.C."/>
            <person name="Mikhailova A.A."/>
            <person name="Marchal E."/>
            <person name="English S."/>
            <person name="Carruthers M."/>
            <person name="Jennings E.C."/>
            <person name="Chiamaka E.L."/>
            <person name="Frigard R.A."/>
            <person name="Pippel M."/>
            <person name="Attardo G.M."/>
            <person name="Benoit J.B."/>
            <person name="Bornberg-Bauer E."/>
            <person name="Tobe S.S."/>
        </authorList>
    </citation>
    <scope>NUCLEOTIDE SEQUENCE</scope>
    <source>
        <strain evidence="2">Stay&amp;Tobe</strain>
    </source>
</reference>
<evidence type="ECO:0000256" key="1">
    <source>
        <dbReference type="SAM" id="Phobius"/>
    </source>
</evidence>
<proteinExistence type="predicted"/>
<organism evidence="2 3">
    <name type="scientific">Diploptera punctata</name>
    <name type="common">Pacific beetle cockroach</name>
    <dbReference type="NCBI Taxonomy" id="6984"/>
    <lineage>
        <taxon>Eukaryota</taxon>
        <taxon>Metazoa</taxon>
        <taxon>Ecdysozoa</taxon>
        <taxon>Arthropoda</taxon>
        <taxon>Hexapoda</taxon>
        <taxon>Insecta</taxon>
        <taxon>Pterygota</taxon>
        <taxon>Neoptera</taxon>
        <taxon>Polyneoptera</taxon>
        <taxon>Dictyoptera</taxon>
        <taxon>Blattodea</taxon>
        <taxon>Blaberoidea</taxon>
        <taxon>Blaberidae</taxon>
        <taxon>Diplopterinae</taxon>
        <taxon>Diploptera</taxon>
    </lineage>
</organism>
<dbReference type="AlphaFoldDB" id="A0AAD8A5I4"/>
<accession>A0AAD8A5I4</accession>
<gene>
    <name evidence="2" type="ORF">L9F63_015333</name>
</gene>
<evidence type="ECO:0000313" key="3">
    <source>
        <dbReference type="Proteomes" id="UP001233999"/>
    </source>
</evidence>
<comment type="caution">
    <text evidence="2">The sequence shown here is derived from an EMBL/GenBank/DDBJ whole genome shotgun (WGS) entry which is preliminary data.</text>
</comment>
<keyword evidence="1" id="KW-0812">Transmembrane</keyword>
<sequence length="50" mass="5705">KKEFCAMRPNIIIYILAFLGLNDLFFFACSFLIISPNIIRILIGWDGLGL</sequence>
<protein>
    <recommendedName>
        <fullName evidence="4">NADH dehydrogenase subunit 5</fullName>
    </recommendedName>
</protein>
<reference evidence="2" key="2">
    <citation type="submission" date="2023-05" db="EMBL/GenBank/DDBJ databases">
        <authorList>
            <person name="Fouks B."/>
        </authorList>
    </citation>
    <scope>NUCLEOTIDE SEQUENCE</scope>
    <source>
        <strain evidence="2">Stay&amp;Tobe</strain>
        <tissue evidence="2">Testes</tissue>
    </source>
</reference>
<dbReference type="Proteomes" id="UP001233999">
    <property type="component" value="Unassembled WGS sequence"/>
</dbReference>
<keyword evidence="3" id="KW-1185">Reference proteome</keyword>
<evidence type="ECO:0000313" key="2">
    <source>
        <dbReference type="EMBL" id="KAJ9593000.1"/>
    </source>
</evidence>
<dbReference type="EMBL" id="JASPKZ010003793">
    <property type="protein sequence ID" value="KAJ9593000.1"/>
    <property type="molecule type" value="Genomic_DNA"/>
</dbReference>
<feature type="non-terminal residue" evidence="2">
    <location>
        <position position="50"/>
    </location>
</feature>
<feature type="transmembrane region" description="Helical" evidence="1">
    <location>
        <begin position="12"/>
        <end position="34"/>
    </location>
</feature>
<keyword evidence="1" id="KW-0472">Membrane</keyword>
<evidence type="ECO:0008006" key="4">
    <source>
        <dbReference type="Google" id="ProtNLM"/>
    </source>
</evidence>
<keyword evidence="1" id="KW-1133">Transmembrane helix</keyword>
<feature type="non-terminal residue" evidence="2">
    <location>
        <position position="1"/>
    </location>
</feature>
<name>A0AAD8A5I4_DIPPU</name>